<evidence type="ECO:0000256" key="7">
    <source>
        <dbReference type="ARBA" id="ARBA00036706"/>
    </source>
</evidence>
<comment type="similarity">
    <text evidence="1">Belongs to the peptidase S1 family. Snake venom subfamily.</text>
</comment>
<dbReference type="GO" id="GO:0005615">
    <property type="term" value="C:extracellular space"/>
    <property type="evidence" value="ECO:0000318"/>
    <property type="project" value="GO_Central"/>
</dbReference>
<dbReference type="InterPro" id="IPR001314">
    <property type="entry name" value="Peptidase_S1A"/>
</dbReference>
<dbReference type="PANTHER" id="PTHR24271:SF47">
    <property type="entry name" value="KALLIKREIN-1"/>
    <property type="match status" value="1"/>
</dbReference>
<dbReference type="PROSITE" id="PS00134">
    <property type="entry name" value="TRYPSIN_HIS"/>
    <property type="match status" value="1"/>
</dbReference>
<dbReference type="Gene3D" id="2.40.10.10">
    <property type="entry name" value="Trypsin-like serine proteases"/>
    <property type="match status" value="2"/>
</dbReference>
<feature type="chain" id="PRO_5044572597" description="tissue kallikrein" evidence="10">
    <location>
        <begin position="18"/>
        <end position="263"/>
    </location>
</feature>
<dbReference type="EC" id="3.4.21.35" evidence="8"/>
<dbReference type="PANTHER" id="PTHR24271">
    <property type="entry name" value="KALLIKREIN-RELATED"/>
    <property type="match status" value="1"/>
</dbReference>
<reference evidence="14" key="1">
    <citation type="submission" date="2009-11" db="EMBL/GenBank/DDBJ databases">
        <authorList>
            <consortium name="Porcine genome sequencing project"/>
        </authorList>
    </citation>
    <scope>NUCLEOTIDE SEQUENCE [LARGE SCALE GENOMIC DNA]</scope>
    <source>
        <strain evidence="14">Duroc</strain>
    </source>
</reference>
<dbReference type="GO" id="GO:0030141">
    <property type="term" value="C:secretory granule"/>
    <property type="evidence" value="ECO:0000318"/>
    <property type="project" value="GO_Central"/>
</dbReference>
<name>A0A287BI78_PIG</name>
<dbReference type="Bgee" id="ENSSSCG00000024668">
    <property type="expression patterns" value="Expressed in adult mammalian kidney and 24 other cell types or tissues"/>
</dbReference>
<dbReference type="FunFam" id="2.40.10.10:FF:000010">
    <property type="entry name" value="Kallikrein related peptidase 11"/>
    <property type="match status" value="1"/>
</dbReference>
<reference evidence="13" key="3">
    <citation type="journal article" date="2020" name="Gigascience">
        <title>An improved pig reference genome sequence to enable pig genetics and genomics research.</title>
        <authorList>
            <person name="Warr A."/>
            <person name="Affara N."/>
            <person name="Aken B."/>
            <person name="Beiki H."/>
            <person name="Bickhart D.M."/>
            <person name="Billis K."/>
            <person name="Chow W."/>
            <person name="Eory L."/>
            <person name="Finlayson H.A."/>
            <person name="Flicek P."/>
            <person name="Giron C.G."/>
            <person name="Griffin D.K."/>
            <person name="Hall R."/>
            <person name="Hannum G."/>
            <person name="Hourlier T."/>
            <person name="Howe K."/>
            <person name="Hume D.A."/>
            <person name="Izuogu O."/>
            <person name="Kim K."/>
            <person name="Koren S."/>
            <person name="Liu H."/>
            <person name="Manchanda N."/>
            <person name="Martin F.J."/>
            <person name="Nonneman D.J."/>
            <person name="O'Connor R.E."/>
            <person name="Phillippy A.M."/>
            <person name="Rohrer G.A."/>
            <person name="Rosen B.D."/>
            <person name="Rund L.A."/>
            <person name="Sargent C.A."/>
            <person name="Schook L.B."/>
            <person name="Schroeder S.G."/>
            <person name="Schwartz A.S."/>
            <person name="Skinner B.M."/>
            <person name="Talbot R."/>
            <person name="Tseng E."/>
            <person name="Tuggle C.K."/>
            <person name="Watson M."/>
            <person name="Smith T.P.L."/>
            <person name="Archibald A.L."/>
        </authorList>
    </citation>
    <scope>NUCLEOTIDE SEQUENCE [LARGE SCALE GENOMIC DNA]</scope>
    <source>
        <strain evidence="13">Duroc</strain>
    </source>
</reference>
<evidence type="ECO:0000256" key="9">
    <source>
        <dbReference type="RuleBase" id="RU363034"/>
    </source>
</evidence>
<dbReference type="GO" id="GO:0004252">
    <property type="term" value="F:serine-type endopeptidase activity"/>
    <property type="evidence" value="ECO:0000318"/>
    <property type="project" value="GO_Central"/>
</dbReference>
<evidence type="ECO:0000313" key="13">
    <source>
        <dbReference type="Ensembl" id="ENSSSCP00000055845.1"/>
    </source>
</evidence>
<keyword evidence="5" id="KW-0865">Zymogen</keyword>
<dbReference type="AlphaFoldDB" id="A0A287BI78"/>
<dbReference type="Pfam" id="PF00089">
    <property type="entry name" value="Trypsin"/>
    <property type="match status" value="1"/>
</dbReference>
<protein>
    <recommendedName>
        <fullName evidence="8">tissue kallikrein</fullName>
        <ecNumber evidence="8">3.4.21.35</ecNumber>
    </recommendedName>
</protein>
<dbReference type="SMR" id="A0A287BI78"/>
<dbReference type="InterPro" id="IPR043504">
    <property type="entry name" value="Peptidase_S1_PA_chymotrypsin"/>
</dbReference>
<dbReference type="PRINTS" id="PR00722">
    <property type="entry name" value="CHYMOTRYPSIN"/>
</dbReference>
<dbReference type="FunFam" id="2.40.10.10:FF:000021">
    <property type="entry name" value="Kallikrein 1"/>
    <property type="match status" value="1"/>
</dbReference>
<dbReference type="Proteomes" id="UP000008227">
    <property type="component" value="Chromosome 6"/>
</dbReference>
<dbReference type="Reactome" id="R-SSC-1592389">
    <property type="pathway name" value="Activation of Matrix Metalloproteinases"/>
</dbReference>
<dbReference type="CDD" id="cd00190">
    <property type="entry name" value="Tryp_SPc"/>
    <property type="match status" value="1"/>
</dbReference>
<reference evidence="12" key="2">
    <citation type="journal article" date="2019" name="PeerJ">
        <title>Genes of the pig, Sus scrofa, reconstructed with EvidentialGene.</title>
        <authorList>
            <person name="Gilbert D.G."/>
        </authorList>
    </citation>
    <scope>NUCLEOTIDE SEQUENCE</scope>
</reference>
<dbReference type="GeneTree" id="ENSGT01020000230389"/>
<comment type="catalytic activity">
    <reaction evidence="7">
        <text>Preferential cleavage of Arg-|-Xaa bonds in small molecule substrates. Highly selective action to release kallidin (lysyl-bradykinin) from kininogen involves hydrolysis of Met-|-Xaa or Leu-|-Xaa.</text>
        <dbReference type="EC" id="3.4.21.35"/>
    </reaction>
</comment>
<evidence type="ECO:0000256" key="3">
    <source>
        <dbReference type="ARBA" id="ARBA00022801"/>
    </source>
</evidence>
<feature type="signal peptide" evidence="10">
    <location>
        <begin position="1"/>
        <end position="17"/>
    </location>
</feature>
<dbReference type="OMA" id="FMLCAGQ"/>
<evidence type="ECO:0000256" key="2">
    <source>
        <dbReference type="ARBA" id="ARBA00022670"/>
    </source>
</evidence>
<keyword evidence="10" id="KW-0732">Signal</keyword>
<proteinExistence type="inferred from homology"/>
<evidence type="ECO:0000256" key="6">
    <source>
        <dbReference type="ARBA" id="ARBA00023157"/>
    </source>
</evidence>
<dbReference type="SUPFAM" id="SSF50494">
    <property type="entry name" value="Trypsin-like serine proteases"/>
    <property type="match status" value="1"/>
</dbReference>
<gene>
    <name evidence="13" type="primary">KLK1</name>
</gene>
<dbReference type="GO" id="GO:0003073">
    <property type="term" value="P:regulation of systemic arterial blood pressure"/>
    <property type="evidence" value="ECO:0000318"/>
    <property type="project" value="GO_Central"/>
</dbReference>
<dbReference type="GO" id="GO:0031638">
    <property type="term" value="P:zymogen activation"/>
    <property type="evidence" value="ECO:0000318"/>
    <property type="project" value="GO_Central"/>
</dbReference>
<dbReference type="InterPro" id="IPR009003">
    <property type="entry name" value="Peptidase_S1_PA"/>
</dbReference>
<accession>A0A287BI78</accession>
<keyword evidence="4 9" id="KW-0720">Serine protease</keyword>
<dbReference type="PROSITE" id="PS00135">
    <property type="entry name" value="TRYPSIN_SER"/>
    <property type="match status" value="1"/>
</dbReference>
<evidence type="ECO:0000313" key="14">
    <source>
        <dbReference type="Proteomes" id="UP000008227"/>
    </source>
</evidence>
<keyword evidence="3 9" id="KW-0378">Hydrolase</keyword>
<dbReference type="ExpressionAtlas" id="A0A287BI78">
    <property type="expression patterns" value="baseline"/>
</dbReference>
<dbReference type="InterPro" id="IPR033116">
    <property type="entry name" value="TRYPSIN_SER"/>
</dbReference>
<keyword evidence="2 9" id="KW-0645">Protease</keyword>
<organism evidence="13 14">
    <name type="scientific">Sus scrofa</name>
    <name type="common">Pig</name>
    <dbReference type="NCBI Taxonomy" id="9823"/>
    <lineage>
        <taxon>Eukaryota</taxon>
        <taxon>Metazoa</taxon>
        <taxon>Chordata</taxon>
        <taxon>Craniata</taxon>
        <taxon>Vertebrata</taxon>
        <taxon>Euteleostomi</taxon>
        <taxon>Mammalia</taxon>
        <taxon>Eutheria</taxon>
        <taxon>Laurasiatheria</taxon>
        <taxon>Artiodactyla</taxon>
        <taxon>Suina</taxon>
        <taxon>Suidae</taxon>
        <taxon>Sus</taxon>
    </lineage>
</organism>
<feature type="domain" description="Peptidase S1" evidence="11">
    <location>
        <begin position="25"/>
        <end position="260"/>
    </location>
</feature>
<dbReference type="InterPro" id="IPR018114">
    <property type="entry name" value="TRYPSIN_HIS"/>
</dbReference>
<evidence type="ECO:0000313" key="12">
    <source>
        <dbReference type="EMBL" id="HCZ90918.1"/>
    </source>
</evidence>
<sequence>MWFLVLRLALSLAGTGAAPPIQSRIIGGRECEKDSHPWQVAIYHYSSFQCGGVLVDPKWVLTAAHCKNDNYQVWLGRHNLFENEDTAQFFGVTADFPHPGFNLSLLKNHTKADGKDYSHDLMLLRLQSPAKITDAVKVLELPTQEPELGSTCQASGWGSIEPGPDDFEFPDEIQCVELTLLQNTFCADAHPDKVTESMLCAGYLPGGKDTCMGDSGGPLICNGMWQGITSWGHTPCGSANKPSIYTKLIFYLDWINDTITENP</sequence>
<accession>A0A4X1VWF6</accession>
<keyword evidence="14" id="KW-1185">Reference proteome</keyword>
<evidence type="ECO:0000256" key="1">
    <source>
        <dbReference type="ARBA" id="ARBA00009228"/>
    </source>
</evidence>
<dbReference type="SMART" id="SM00020">
    <property type="entry name" value="Tryp_SPc"/>
    <property type="match status" value="1"/>
</dbReference>
<dbReference type="GO" id="GO:0005634">
    <property type="term" value="C:nucleus"/>
    <property type="evidence" value="ECO:0007669"/>
    <property type="project" value="Ensembl"/>
</dbReference>
<evidence type="ECO:0000256" key="5">
    <source>
        <dbReference type="ARBA" id="ARBA00023145"/>
    </source>
</evidence>
<dbReference type="InterPro" id="IPR001254">
    <property type="entry name" value="Trypsin_dom"/>
</dbReference>
<evidence type="ECO:0000256" key="4">
    <source>
        <dbReference type="ARBA" id="ARBA00022825"/>
    </source>
</evidence>
<dbReference type="PROSITE" id="PS50240">
    <property type="entry name" value="TRYPSIN_DOM"/>
    <property type="match status" value="1"/>
</dbReference>
<evidence type="ECO:0000256" key="8">
    <source>
        <dbReference type="ARBA" id="ARBA00039014"/>
    </source>
</evidence>
<evidence type="ECO:0000256" key="10">
    <source>
        <dbReference type="SAM" id="SignalP"/>
    </source>
</evidence>
<reference evidence="13" key="4">
    <citation type="submission" date="2025-05" db="UniProtKB">
        <authorList>
            <consortium name="Ensembl"/>
        </authorList>
    </citation>
    <scope>IDENTIFICATION</scope>
</reference>
<evidence type="ECO:0000259" key="11">
    <source>
        <dbReference type="PROSITE" id="PS50240"/>
    </source>
</evidence>
<dbReference type="Ensembl" id="ENSSSCT00000052328.3">
    <property type="protein sequence ID" value="ENSSSCP00000055845.1"/>
    <property type="gene ID" value="ENSSSCG00000024668.4"/>
</dbReference>
<keyword evidence="6" id="KW-1015">Disulfide bond</keyword>
<dbReference type="EMBL" id="DQIR01035443">
    <property type="protein sequence ID" value="HCZ90918.1"/>
    <property type="molecule type" value="Transcribed_RNA"/>
</dbReference>